<feature type="signal peptide" evidence="2">
    <location>
        <begin position="1"/>
        <end position="28"/>
    </location>
</feature>
<evidence type="ECO:0000313" key="3">
    <source>
        <dbReference type="EMBL" id="GLW93248.1"/>
    </source>
</evidence>
<evidence type="ECO:0000256" key="1">
    <source>
        <dbReference type="SAM" id="MobiDB-lite"/>
    </source>
</evidence>
<comment type="caution">
    <text evidence="3">The sequence shown here is derived from an EMBL/GenBank/DDBJ whole genome shotgun (WGS) entry which is preliminary data.</text>
</comment>
<reference evidence="3" key="1">
    <citation type="submission" date="2023-02" db="EMBL/GenBank/DDBJ databases">
        <title>Actinokineospora globicatena NBRC 15670.</title>
        <authorList>
            <person name="Ichikawa N."/>
            <person name="Sato H."/>
            <person name="Tonouchi N."/>
        </authorList>
    </citation>
    <scope>NUCLEOTIDE SEQUENCE</scope>
    <source>
        <strain evidence="3">NBRC 15670</strain>
    </source>
</reference>
<dbReference type="Proteomes" id="UP001165042">
    <property type="component" value="Unassembled WGS sequence"/>
</dbReference>
<feature type="region of interest" description="Disordered" evidence="1">
    <location>
        <begin position="163"/>
        <end position="195"/>
    </location>
</feature>
<evidence type="ECO:0000313" key="4">
    <source>
        <dbReference type="Proteomes" id="UP001165042"/>
    </source>
</evidence>
<sequence length="556" mass="58082">MSSKTLRYAVAAVTVGTFVVTLSPSISAAPLAADRQPVQCAAAGESTVTRLPACVSAAVSLDRLPAVGESATVNIALNANTQVDGARFTVRLPKTLRLETGGTGLSAPRTVGQEQVAEQTLALTTKGRSVSLRVTALSAGPAQIQADVAGTDEKHAAHASTEFTVGATAGASRPGVGGPSAPAVSSGQTKAPTNGKAAPVAAAPAASSAAAAAQICATGSFALTDKAGTWLAGRNIPVYLQGKTTATGATQTFASGLTGYQDGKYSLCFTPTVTTVSSLWVSFSTAGTLWQVTDLAGTSAYTTYTAAKSNVANGTTVAFGSIAPPTQHMRGWHAFDTLNLLWFARASSTGCWTSRQSSNCTKISLRWQPGSTEGARFNNSVAKTQRYVLLGDADPDSEHLVLHESGHAFMDQLYDGWWPASDCPSPHYLHARTGVSCAWTEGFANAIAGYVKGDGRFYWADGGTIDLMTTTWFNPAYAAGRTNVENGDQVECRVAGSLIDLWRKVDGGPSATFASMIRYQSSTFSHWFKTVRPAVGLSVTTSTRNLVYTHTIDYRS</sequence>
<protein>
    <recommendedName>
        <fullName evidence="5">Mycolysin</fullName>
    </recommendedName>
</protein>
<keyword evidence="2" id="KW-0732">Signal</keyword>
<feature type="compositionally biased region" description="Polar residues" evidence="1">
    <location>
        <begin position="183"/>
        <end position="192"/>
    </location>
</feature>
<dbReference type="AlphaFoldDB" id="A0A9W6QMR1"/>
<feature type="chain" id="PRO_5040808005" description="Mycolysin" evidence="2">
    <location>
        <begin position="29"/>
        <end position="556"/>
    </location>
</feature>
<dbReference type="RefSeq" id="WP_285611611.1">
    <property type="nucleotide sequence ID" value="NZ_BSSD01000006.1"/>
</dbReference>
<proteinExistence type="predicted"/>
<evidence type="ECO:0000256" key="2">
    <source>
        <dbReference type="SAM" id="SignalP"/>
    </source>
</evidence>
<evidence type="ECO:0008006" key="5">
    <source>
        <dbReference type="Google" id="ProtNLM"/>
    </source>
</evidence>
<organism evidence="3 4">
    <name type="scientific">Actinokineospora globicatena</name>
    <dbReference type="NCBI Taxonomy" id="103729"/>
    <lineage>
        <taxon>Bacteria</taxon>
        <taxon>Bacillati</taxon>
        <taxon>Actinomycetota</taxon>
        <taxon>Actinomycetes</taxon>
        <taxon>Pseudonocardiales</taxon>
        <taxon>Pseudonocardiaceae</taxon>
        <taxon>Actinokineospora</taxon>
    </lineage>
</organism>
<gene>
    <name evidence="3" type="ORF">Aglo03_40640</name>
</gene>
<accession>A0A9W6QMR1</accession>
<keyword evidence="4" id="KW-1185">Reference proteome</keyword>
<dbReference type="EMBL" id="BSSD01000006">
    <property type="protein sequence ID" value="GLW93248.1"/>
    <property type="molecule type" value="Genomic_DNA"/>
</dbReference>
<name>A0A9W6QMR1_9PSEU</name>